<dbReference type="InParanoid" id="A0A1S0TFA2"/>
<feature type="non-terminal residue" evidence="1">
    <location>
        <position position="54"/>
    </location>
</feature>
<proteinExistence type="predicted"/>
<name>A0A1S0TFA2_LOALO</name>
<protein>
    <submittedName>
        <fullName evidence="1">Uncharacterized protein</fullName>
    </submittedName>
</protein>
<organism evidence="1">
    <name type="scientific">Loa loa</name>
    <name type="common">Eye worm</name>
    <name type="synonym">Filaria loa</name>
    <dbReference type="NCBI Taxonomy" id="7209"/>
    <lineage>
        <taxon>Eukaryota</taxon>
        <taxon>Metazoa</taxon>
        <taxon>Ecdysozoa</taxon>
        <taxon>Nematoda</taxon>
        <taxon>Chromadorea</taxon>
        <taxon>Rhabditida</taxon>
        <taxon>Spirurina</taxon>
        <taxon>Spiruromorpha</taxon>
        <taxon>Filarioidea</taxon>
        <taxon>Onchocercidae</taxon>
        <taxon>Loa</taxon>
    </lineage>
</organism>
<evidence type="ECO:0000313" key="1">
    <source>
        <dbReference type="EMBL" id="EFO12708.1"/>
    </source>
</evidence>
<dbReference type="EMBL" id="JH714906">
    <property type="protein sequence ID" value="EFO12708.1"/>
    <property type="molecule type" value="Genomic_DNA"/>
</dbReference>
<dbReference type="AlphaFoldDB" id="A0A1S0TFA2"/>
<dbReference type="KEGG" id="loa:LOAG_15825"/>
<dbReference type="CTD" id="9953319"/>
<dbReference type="GeneID" id="9953319"/>
<dbReference type="RefSeq" id="XP_003151361.1">
    <property type="nucleotide sequence ID" value="XM_003151313.1"/>
</dbReference>
<reference evidence="1" key="1">
    <citation type="submission" date="2012-04" db="EMBL/GenBank/DDBJ databases">
        <title>The Genome Sequence of Loa loa.</title>
        <authorList>
            <consortium name="The Broad Institute Genome Sequencing Platform"/>
            <consortium name="Broad Institute Genome Sequencing Center for Infectious Disease"/>
            <person name="Nutman T.B."/>
            <person name="Fink D.L."/>
            <person name="Russ C."/>
            <person name="Young S."/>
            <person name="Zeng Q."/>
            <person name="Gargeya S."/>
            <person name="Alvarado L."/>
            <person name="Berlin A."/>
            <person name="Chapman S.B."/>
            <person name="Chen Z."/>
            <person name="Freedman E."/>
            <person name="Gellesch M."/>
            <person name="Goldberg J."/>
            <person name="Griggs A."/>
            <person name="Gujja S."/>
            <person name="Heilman E.R."/>
            <person name="Heiman D."/>
            <person name="Howarth C."/>
            <person name="Mehta T."/>
            <person name="Neiman D."/>
            <person name="Pearson M."/>
            <person name="Roberts A."/>
            <person name="Saif S."/>
            <person name="Shea T."/>
            <person name="Shenoy N."/>
            <person name="Sisk P."/>
            <person name="Stolte C."/>
            <person name="Sykes S."/>
            <person name="White J."/>
            <person name="Yandava C."/>
            <person name="Haas B."/>
            <person name="Henn M.R."/>
            <person name="Nusbaum C."/>
            <person name="Birren B."/>
        </authorList>
    </citation>
    <scope>NUCLEOTIDE SEQUENCE [LARGE SCALE GENOMIC DNA]</scope>
</reference>
<gene>
    <name evidence="1" type="ORF">LOAG_15825</name>
</gene>
<feature type="non-terminal residue" evidence="1">
    <location>
        <position position="1"/>
    </location>
</feature>
<sequence length="54" mass="6499">ISVVHQRRVRCRWWVNHWFIKIIVPIKGFDGFNVRCIIFWNDHVAGKQLVIISP</sequence>
<accession>A0A1S0TFA2</accession>